<evidence type="ECO:0000256" key="7">
    <source>
        <dbReference type="ARBA" id="ARBA00023235"/>
    </source>
</evidence>
<dbReference type="InterPro" id="IPR005738">
    <property type="entry name" value="TopoIII"/>
</dbReference>
<protein>
    <recommendedName>
        <fullName evidence="3">DNA topoisomerase</fullName>
        <ecNumber evidence="3">5.6.2.1</ecNumber>
    </recommendedName>
    <alternativeName>
        <fullName evidence="11">Omega-protein</fullName>
    </alternativeName>
    <alternativeName>
        <fullName evidence="10">Relaxing enzyme</fullName>
    </alternativeName>
    <alternativeName>
        <fullName evidence="8">Swivelase</fullName>
    </alternativeName>
    <alternativeName>
        <fullName evidence="9">Untwisting enzyme</fullName>
    </alternativeName>
</protein>
<dbReference type="InterPro" id="IPR034144">
    <property type="entry name" value="TOPRIM_TopoIII"/>
</dbReference>
<evidence type="ECO:0000259" key="13">
    <source>
        <dbReference type="PROSITE" id="PS52039"/>
    </source>
</evidence>
<dbReference type="Gene3D" id="1.10.460.10">
    <property type="entry name" value="Topoisomerase I, domain 2"/>
    <property type="match status" value="1"/>
</dbReference>
<evidence type="ECO:0000256" key="10">
    <source>
        <dbReference type="ARBA" id="ARBA00032235"/>
    </source>
</evidence>
<evidence type="ECO:0000256" key="8">
    <source>
        <dbReference type="ARBA" id="ARBA00030003"/>
    </source>
</evidence>
<keyword evidence="7 14" id="KW-0413">Isomerase</keyword>
<dbReference type="EC" id="5.6.2.1" evidence="3"/>
<dbReference type="CDD" id="cd00186">
    <property type="entry name" value="TOP1Ac"/>
    <property type="match status" value="1"/>
</dbReference>
<dbReference type="NCBIfam" id="TIGR01056">
    <property type="entry name" value="topB"/>
    <property type="match status" value="1"/>
</dbReference>
<evidence type="ECO:0000256" key="11">
    <source>
        <dbReference type="ARBA" id="ARBA00032877"/>
    </source>
</evidence>
<dbReference type="PROSITE" id="PS52039">
    <property type="entry name" value="TOPO_IA_2"/>
    <property type="match status" value="1"/>
</dbReference>
<comment type="catalytic activity">
    <reaction evidence="1">
        <text>ATP-independent breakage of single-stranded DNA, followed by passage and rejoining.</text>
        <dbReference type="EC" id="5.6.2.1"/>
    </reaction>
</comment>
<dbReference type="NCBIfam" id="NF005829">
    <property type="entry name" value="PRK07726.1"/>
    <property type="match status" value="1"/>
</dbReference>
<dbReference type="Gene3D" id="2.70.20.10">
    <property type="entry name" value="Topoisomerase I, domain 3"/>
    <property type="match status" value="1"/>
</dbReference>
<dbReference type="InterPro" id="IPR003602">
    <property type="entry name" value="Topo_IA_DNA-bd_dom"/>
</dbReference>
<dbReference type="GO" id="GO:0006265">
    <property type="term" value="P:DNA topological change"/>
    <property type="evidence" value="ECO:0007669"/>
    <property type="project" value="InterPro"/>
</dbReference>
<dbReference type="Proteomes" id="UP000005945">
    <property type="component" value="Unassembled WGS sequence"/>
</dbReference>
<dbReference type="EMBL" id="ABED02000029">
    <property type="protein sequence ID" value="EDP20624.1"/>
    <property type="molecule type" value="Genomic_DNA"/>
</dbReference>
<dbReference type="SMART" id="SM00493">
    <property type="entry name" value="TOPRIM"/>
    <property type="match status" value="1"/>
</dbReference>
<reference evidence="14 15" key="1">
    <citation type="submission" date="2007-09" db="EMBL/GenBank/DDBJ databases">
        <title>Draft genome sequence of Faecalibacterium prausnitzii M21/2.</title>
        <authorList>
            <person name="Sudarsanam P."/>
            <person name="Ley R."/>
            <person name="Guruge J."/>
            <person name="Turnbaugh P.J."/>
            <person name="Mahowald M."/>
            <person name="Liep D."/>
            <person name="Gordon J."/>
        </authorList>
    </citation>
    <scope>NUCLEOTIDE SEQUENCE [LARGE SCALE GENOMIC DNA]</scope>
    <source>
        <strain evidence="14 15">M21/2</strain>
    </source>
</reference>
<dbReference type="HOGENOM" id="CLU_002929_5_2_9"/>
<evidence type="ECO:0000313" key="14">
    <source>
        <dbReference type="EMBL" id="EDP20624.1"/>
    </source>
</evidence>
<evidence type="ECO:0000256" key="12">
    <source>
        <dbReference type="SAM" id="MobiDB-lite"/>
    </source>
</evidence>
<dbReference type="InterPro" id="IPR000380">
    <property type="entry name" value="Topo_IA"/>
</dbReference>
<dbReference type="InterPro" id="IPR003601">
    <property type="entry name" value="Topo_IA_2"/>
</dbReference>
<keyword evidence="5" id="KW-0799">Topoisomerase</keyword>
<dbReference type="InterPro" id="IPR013825">
    <property type="entry name" value="Topo_IA_cen_sub2"/>
</dbReference>
<dbReference type="InterPro" id="IPR006171">
    <property type="entry name" value="TOPRIM_dom"/>
</dbReference>
<evidence type="ECO:0000256" key="9">
    <source>
        <dbReference type="ARBA" id="ARBA00031985"/>
    </source>
</evidence>
<dbReference type="CDD" id="cd03362">
    <property type="entry name" value="TOPRIM_TopoIA_TopoIII"/>
    <property type="match status" value="1"/>
</dbReference>
<dbReference type="InterPro" id="IPR013826">
    <property type="entry name" value="Topo_IA_cen_sub3"/>
</dbReference>
<feature type="domain" description="Topo IA-type catalytic" evidence="13">
    <location>
        <begin position="156"/>
        <end position="587"/>
    </location>
</feature>
<feature type="compositionally biased region" description="Basic and acidic residues" evidence="12">
    <location>
        <begin position="438"/>
        <end position="449"/>
    </location>
</feature>
<evidence type="ECO:0000256" key="1">
    <source>
        <dbReference type="ARBA" id="ARBA00000213"/>
    </source>
</evidence>
<dbReference type="SUPFAM" id="SSF56712">
    <property type="entry name" value="Prokaryotic type I DNA topoisomerase"/>
    <property type="match status" value="1"/>
</dbReference>
<reference evidence="14 15" key="2">
    <citation type="submission" date="2007-09" db="EMBL/GenBank/DDBJ databases">
        <authorList>
            <person name="Fulton L."/>
            <person name="Clifton S."/>
            <person name="Fulton B."/>
            <person name="Xu J."/>
            <person name="Minx P."/>
            <person name="Pepin K.H."/>
            <person name="Johnson M."/>
            <person name="Thiruvilangam P."/>
            <person name="Bhonagiri V."/>
            <person name="Nash W.E."/>
            <person name="Mardis E.R."/>
            <person name="Wilson R.K."/>
        </authorList>
    </citation>
    <scope>NUCLEOTIDE SEQUENCE [LARGE SCALE GENOMIC DNA]</scope>
    <source>
        <strain evidence="14 15">M21/2</strain>
    </source>
</reference>
<dbReference type="SMART" id="SM00437">
    <property type="entry name" value="TOP1Ac"/>
    <property type="match status" value="1"/>
</dbReference>
<comment type="similarity">
    <text evidence="2">Belongs to the type IA topoisomerase family.</text>
</comment>
<dbReference type="PANTHER" id="PTHR11390:SF21">
    <property type="entry name" value="DNA TOPOISOMERASE 3-ALPHA"/>
    <property type="match status" value="1"/>
</dbReference>
<dbReference type="GO" id="GO:0003917">
    <property type="term" value="F:DNA topoisomerase type I (single strand cut, ATP-independent) activity"/>
    <property type="evidence" value="ECO:0007669"/>
    <property type="project" value="UniProtKB-EC"/>
</dbReference>
<sequence>MKMMGYKLVIAEKPSVAMSLSVVIGATARKDGYLEGAGWLVSWCVGHLAGLADADAYNPDYAKWRYDDLPILPEYWQMAVGKDKKKQFDVLKQLMNAPDVTEVVNACDAGREGELIFRSVYELAGCTKPMKRLWISSMEDSAIREGFANLRPGADYDGLHEAALCRAKADWLVGINATRLFSVLYHRTLNIGRVMSPTLALIVQREAEIDTFKPVPFYTVTLDLPGFSVSGERMADKAAAEQLKTACEGADVTVKKVERKDKSEKPPALYDLTTLQRDANRLLGFTAQQTLDYLQSLYEKKLCTYPRTDSRYLTSDMAASLPELVRLTAGALPFAAGMELACDAGAVINDKKVTDHHAVIPTRNLQNADLSGLPAGERAVLELVSLRLLCAVAEPHTYSETSVTVECAGAEFTAKGKTVKQPGWRALDAAYRVTLKNAEPDKDTGDKALPELSEGQTLPLSDVTVKEGKTTPPKHFTEDTLLSAMETAGKDDMPEDAERQGLGTPATRAGILEKLVSVGFLERKKSKKTVQLMPSKDAVSLITVLPEQLQSPLLTAEWEHRLSEIERGELSPEDFMGGICAMLRELVETYQVIKGTEYLFTPPREVIGKCPRCGGEVAELQKGFFCQNEGCKFAIWKNNKWWAAKKKQPTKALVTALLKDGRARVTGLYSEKTGKTYDATVVLEDDGRYANFKLEFDQRKGGKR</sequence>
<dbReference type="GO" id="GO:0046872">
    <property type="term" value="F:metal ion binding"/>
    <property type="evidence" value="ECO:0007669"/>
    <property type="project" value="UniProtKB-KW"/>
</dbReference>
<organism evidence="14 15">
    <name type="scientific">Faecalibacterium prausnitzii M21/2</name>
    <dbReference type="NCBI Taxonomy" id="411485"/>
    <lineage>
        <taxon>Bacteria</taxon>
        <taxon>Bacillati</taxon>
        <taxon>Bacillota</taxon>
        <taxon>Clostridia</taxon>
        <taxon>Eubacteriales</taxon>
        <taxon>Oscillospiraceae</taxon>
        <taxon>Faecalibacterium</taxon>
    </lineage>
</organism>
<evidence type="ECO:0000313" key="15">
    <source>
        <dbReference type="Proteomes" id="UP000005945"/>
    </source>
</evidence>
<dbReference type="GO" id="GO:0003677">
    <property type="term" value="F:DNA binding"/>
    <property type="evidence" value="ECO:0007669"/>
    <property type="project" value="UniProtKB-KW"/>
</dbReference>
<evidence type="ECO:0000256" key="5">
    <source>
        <dbReference type="ARBA" id="ARBA00023029"/>
    </source>
</evidence>
<dbReference type="Pfam" id="PF01131">
    <property type="entry name" value="Topoisom_bac"/>
    <property type="match status" value="1"/>
</dbReference>
<dbReference type="GO" id="GO:0006281">
    <property type="term" value="P:DNA repair"/>
    <property type="evidence" value="ECO:0007669"/>
    <property type="project" value="TreeGrafter"/>
</dbReference>
<dbReference type="Pfam" id="PF01751">
    <property type="entry name" value="Toprim"/>
    <property type="match status" value="1"/>
</dbReference>
<dbReference type="InterPro" id="IPR013824">
    <property type="entry name" value="Topo_IA_cen_sub1"/>
</dbReference>
<evidence type="ECO:0000256" key="3">
    <source>
        <dbReference type="ARBA" id="ARBA00012891"/>
    </source>
</evidence>
<evidence type="ECO:0000256" key="2">
    <source>
        <dbReference type="ARBA" id="ARBA00009446"/>
    </source>
</evidence>
<dbReference type="GO" id="GO:0043597">
    <property type="term" value="C:cytoplasmic replication fork"/>
    <property type="evidence" value="ECO:0007669"/>
    <property type="project" value="TreeGrafter"/>
</dbReference>
<dbReference type="AlphaFoldDB" id="A8SHN5"/>
<comment type="caution">
    <text evidence="14">The sequence shown here is derived from an EMBL/GenBank/DDBJ whole genome shotgun (WGS) entry which is preliminary data.</text>
</comment>
<dbReference type="SMART" id="SM00436">
    <property type="entry name" value="TOP1Bc"/>
    <property type="match status" value="1"/>
</dbReference>
<dbReference type="GO" id="GO:0006310">
    <property type="term" value="P:DNA recombination"/>
    <property type="evidence" value="ECO:0007669"/>
    <property type="project" value="TreeGrafter"/>
</dbReference>
<feature type="region of interest" description="Disordered" evidence="12">
    <location>
        <begin position="438"/>
        <end position="460"/>
    </location>
</feature>
<proteinExistence type="inferred from homology"/>
<dbReference type="PANTHER" id="PTHR11390">
    <property type="entry name" value="PROKARYOTIC DNA TOPOISOMERASE"/>
    <property type="match status" value="1"/>
</dbReference>
<evidence type="ECO:0000256" key="6">
    <source>
        <dbReference type="ARBA" id="ARBA00023125"/>
    </source>
</evidence>
<accession>A8SHN5</accession>
<name>A8SHN5_9FIRM</name>
<evidence type="ECO:0000256" key="4">
    <source>
        <dbReference type="ARBA" id="ARBA00022723"/>
    </source>
</evidence>
<dbReference type="Gene3D" id="3.40.50.140">
    <property type="match status" value="1"/>
</dbReference>
<dbReference type="Gene3D" id="1.10.290.10">
    <property type="entry name" value="Topoisomerase I, domain 4"/>
    <property type="match status" value="1"/>
</dbReference>
<dbReference type="InterPro" id="IPR013497">
    <property type="entry name" value="Topo_IA_cen"/>
</dbReference>
<dbReference type="InterPro" id="IPR023405">
    <property type="entry name" value="Topo_IA_core_domain"/>
</dbReference>
<dbReference type="PRINTS" id="PR00417">
    <property type="entry name" value="PRTPISMRASEI"/>
</dbReference>
<keyword evidence="4" id="KW-0479">Metal-binding</keyword>
<gene>
    <name evidence="14" type="ORF">FAEPRAM212_03421</name>
</gene>
<keyword evidence="6" id="KW-0238">DNA-binding</keyword>